<sequence>MGNHDAERQGIRIRDLIDIYDDIQALDKQSGGGKKFWLSHRHLCTQRNFVVS</sequence>
<gene>
    <name evidence="1" type="ORF">PTQ24_000148</name>
</gene>
<name>A0AAX4NED7_9CAUD</name>
<dbReference type="EMBL" id="OQ674104">
    <property type="protein sequence ID" value="WYX90423.1"/>
    <property type="molecule type" value="Genomic_DNA"/>
</dbReference>
<protein>
    <submittedName>
        <fullName evidence="1">Uncharacterized protein</fullName>
    </submittedName>
</protein>
<accession>A0AAX4NED7</accession>
<reference evidence="1" key="1">
    <citation type="submission" date="2023-03" db="EMBL/GenBank/DDBJ databases">
        <title>Newly Isolated Salmophages for Biocontrol of Salmonella in Ready-To-Eat Plant-Based Food.</title>
        <authorList>
            <person name="Wojcicki M."/>
            <person name="Swider O."/>
            <person name="Srednicka P."/>
            <person name="Ilczuk T."/>
            <person name="Koperski L."/>
            <person name="Shymialevich D."/>
            <person name="Cieslak H."/>
            <person name="Sokolowska B."/>
            <person name="Juszczuk-Kubiak E."/>
        </authorList>
    </citation>
    <scope>NUCLEOTIDE SEQUENCE</scope>
</reference>
<evidence type="ECO:0000313" key="1">
    <source>
        <dbReference type="EMBL" id="WYX90423.1"/>
    </source>
</evidence>
<evidence type="ECO:0000313" key="2">
    <source>
        <dbReference type="Proteomes" id="UP001431510"/>
    </source>
</evidence>
<organism evidence="1 2">
    <name type="scientific">Salmonella phage KKP_3822</name>
    <dbReference type="NCBI Taxonomy" id="3027681"/>
    <lineage>
        <taxon>Viruses</taxon>
        <taxon>Duplodnaviria</taxon>
        <taxon>Heunggongvirae</taxon>
        <taxon>Uroviricota</taxon>
        <taxon>Caudoviricetes</taxon>
    </lineage>
</organism>
<proteinExistence type="predicted"/>
<dbReference type="Proteomes" id="UP001431510">
    <property type="component" value="Segment"/>
</dbReference>